<name>A0A2N0TW27_9FLAO</name>
<dbReference type="AlphaFoldDB" id="A0A2N0TW27"/>
<dbReference type="Gene3D" id="3.90.1300.10">
    <property type="entry name" value="Amidase signature (AS) domain"/>
    <property type="match status" value="1"/>
</dbReference>
<reference evidence="2 4" key="2">
    <citation type="submission" date="2016-09" db="EMBL/GenBank/DDBJ databases">
        <title>Genome Sequence of Salegentibacter salarius,Isolated from a Marine Solar Saltern of the Yellow Sea in South Korea.</title>
        <authorList>
            <person name="Zheng Q."/>
            <person name="Liu Y."/>
        </authorList>
    </citation>
    <scope>NUCLEOTIDE SEQUENCE [LARGE SCALE GENOMIC DNA]</scope>
    <source>
        <strain evidence="2 4">KCTC 12974</strain>
    </source>
</reference>
<accession>A0A2N0TW27</accession>
<gene>
    <name evidence="3" type="ORF">APR40_12105</name>
    <name evidence="2" type="ORF">BHS39_12130</name>
</gene>
<sequence>MKKLLFLLLLPALISCGNDQKSKENLENNPETDSLETEKEMEFKVLDSKNISQDSLWAPFKSDLAQFSEEKYNELKPLIFDKNIPEIQSAIKNGKLTYKELSLFYLYRIQQFDRENELSLNSVISLNPNLLEEAERKDEELKNAAENHPIYGIPILLKDNINTENMATTAGALALENNHTEDAFIVQKLKENGALILGKANLSEWAYFFCNDCPSGYSAVGGQTLNPYGRKIFDTGGSSSGSAVAVAANLAPVAVGSETSGSILSPSSQNSVVGLKPTIGNLSRGGIVPISSYLDTPGPITKSVIDNAIMYSAMIGEDKEDAASVEVKNADFNLENQNLEGKRFGAFKELMEDSLYYRAVQDLKDLGAEIVEFEAEEVQMDNFLRLLSLDMKKDLPEYFEKYGGETGFSSVDDIVKFNNEDSTARMPYGQSLFTGIIEDSADNATLDSIKTELSAKGKKYFDAPMKEHNLDGILSINNYHAGFAAVAHYPAITVPMGYNEEGAPKGLTFFAKTSEEDKLYQWALAFENATNRRRSPENYE</sequence>
<protein>
    <submittedName>
        <fullName evidence="3">Amidase</fullName>
    </submittedName>
</protein>
<dbReference type="Proteomes" id="UP000176009">
    <property type="component" value="Unassembled WGS sequence"/>
</dbReference>
<dbReference type="Proteomes" id="UP000232533">
    <property type="component" value="Unassembled WGS sequence"/>
</dbReference>
<dbReference type="InterPro" id="IPR036928">
    <property type="entry name" value="AS_sf"/>
</dbReference>
<evidence type="ECO:0000313" key="2">
    <source>
        <dbReference type="EMBL" id="OEY72647.1"/>
    </source>
</evidence>
<reference evidence="3 5" key="1">
    <citation type="submission" date="2015-10" db="EMBL/GenBank/DDBJ databases">
        <title>Draft genome sequence of Salegentibacter salinarum KCTC 12975.</title>
        <authorList>
            <person name="Lin W."/>
            <person name="Zheng Q."/>
        </authorList>
    </citation>
    <scope>NUCLEOTIDE SEQUENCE [LARGE SCALE GENOMIC DNA]</scope>
    <source>
        <strain evidence="3 5">KCTC 12974</strain>
    </source>
</reference>
<dbReference type="EMBL" id="LKTR01000019">
    <property type="protein sequence ID" value="PKD18944.1"/>
    <property type="molecule type" value="Genomic_DNA"/>
</dbReference>
<dbReference type="SUPFAM" id="SSF75304">
    <property type="entry name" value="Amidase signature (AS) enzymes"/>
    <property type="match status" value="1"/>
</dbReference>
<feature type="domain" description="Amidase" evidence="1">
    <location>
        <begin position="119"/>
        <end position="412"/>
    </location>
</feature>
<evidence type="ECO:0000313" key="4">
    <source>
        <dbReference type="Proteomes" id="UP000176009"/>
    </source>
</evidence>
<keyword evidence="4" id="KW-1185">Reference proteome</keyword>
<dbReference type="PANTHER" id="PTHR42678">
    <property type="entry name" value="AMIDASE"/>
    <property type="match status" value="1"/>
</dbReference>
<organism evidence="3 5">
    <name type="scientific">Salegentibacter salarius</name>
    <dbReference type="NCBI Taxonomy" id="435906"/>
    <lineage>
        <taxon>Bacteria</taxon>
        <taxon>Pseudomonadati</taxon>
        <taxon>Bacteroidota</taxon>
        <taxon>Flavobacteriia</taxon>
        <taxon>Flavobacteriales</taxon>
        <taxon>Flavobacteriaceae</taxon>
        <taxon>Salegentibacter</taxon>
    </lineage>
</organism>
<dbReference type="EMBL" id="MJBR01000016">
    <property type="protein sequence ID" value="OEY72647.1"/>
    <property type="molecule type" value="Genomic_DNA"/>
</dbReference>
<dbReference type="InterPro" id="IPR023631">
    <property type="entry name" value="Amidase_dom"/>
</dbReference>
<dbReference type="PANTHER" id="PTHR42678:SF34">
    <property type="entry name" value="OS04G0183300 PROTEIN"/>
    <property type="match status" value="1"/>
</dbReference>
<proteinExistence type="predicted"/>
<dbReference type="RefSeq" id="WP_070054106.1">
    <property type="nucleotide sequence ID" value="NZ_FVZF01000023.1"/>
</dbReference>
<evidence type="ECO:0000313" key="5">
    <source>
        <dbReference type="Proteomes" id="UP000232533"/>
    </source>
</evidence>
<evidence type="ECO:0000259" key="1">
    <source>
        <dbReference type="Pfam" id="PF01425"/>
    </source>
</evidence>
<dbReference type="PROSITE" id="PS51257">
    <property type="entry name" value="PROKAR_LIPOPROTEIN"/>
    <property type="match status" value="1"/>
</dbReference>
<comment type="caution">
    <text evidence="3">The sequence shown here is derived from an EMBL/GenBank/DDBJ whole genome shotgun (WGS) entry which is preliminary data.</text>
</comment>
<evidence type="ECO:0000313" key="3">
    <source>
        <dbReference type="EMBL" id="PKD18944.1"/>
    </source>
</evidence>
<dbReference type="OrthoDB" id="9811471at2"/>
<dbReference type="Pfam" id="PF01425">
    <property type="entry name" value="Amidase"/>
    <property type="match status" value="1"/>
</dbReference>